<dbReference type="EMBL" id="JAGGJA010000004">
    <property type="protein sequence ID" value="MCW9706700.1"/>
    <property type="molecule type" value="Genomic_DNA"/>
</dbReference>
<reference evidence="10 11" key="1">
    <citation type="submission" date="2021-03" db="EMBL/GenBank/DDBJ databases">
        <title>Aliifodinibius sp. nov., a new bacterium isolated from saline soil.</title>
        <authorList>
            <person name="Galisteo C."/>
            <person name="De La Haba R."/>
            <person name="Sanchez-Porro C."/>
            <person name="Ventosa A."/>
        </authorList>
    </citation>
    <scope>NUCLEOTIDE SEQUENCE [LARGE SCALE GENOMIC DNA]</scope>
    <source>
        <strain evidence="10 11">1BSP15-2V2</strain>
    </source>
</reference>
<comment type="similarity">
    <text evidence="2 8 9">Belongs to the phosphoglycerate kinase family.</text>
</comment>
<gene>
    <name evidence="8" type="primary">pgk</name>
    <name evidence="10" type="ORF">J6I44_07520</name>
</gene>
<dbReference type="InterPro" id="IPR015911">
    <property type="entry name" value="Phosphoglycerate_kinase_CS"/>
</dbReference>
<dbReference type="PANTHER" id="PTHR11406">
    <property type="entry name" value="PHOSPHOGLYCERATE KINASE"/>
    <property type="match status" value="1"/>
</dbReference>
<feature type="binding site" evidence="8">
    <location>
        <position position="118"/>
    </location>
    <ligand>
        <name>substrate</name>
    </ligand>
</feature>
<feature type="binding site" evidence="8">
    <location>
        <position position="36"/>
    </location>
    <ligand>
        <name>substrate</name>
    </ligand>
</feature>
<feature type="binding site" evidence="8">
    <location>
        <position position="202"/>
    </location>
    <ligand>
        <name>ATP</name>
        <dbReference type="ChEBI" id="CHEBI:30616"/>
    </ligand>
</feature>
<dbReference type="InterPro" id="IPR015824">
    <property type="entry name" value="Phosphoglycerate_kinase_N"/>
</dbReference>
<dbReference type="PRINTS" id="PR00477">
    <property type="entry name" value="PHGLYCKINASE"/>
</dbReference>
<dbReference type="RefSeq" id="WP_265765428.1">
    <property type="nucleotide sequence ID" value="NZ_JAGGJA010000004.1"/>
</dbReference>
<keyword evidence="8" id="KW-0324">Glycolysis</keyword>
<dbReference type="Proteomes" id="UP001207918">
    <property type="component" value="Unassembled WGS sequence"/>
</dbReference>
<evidence type="ECO:0000256" key="1">
    <source>
        <dbReference type="ARBA" id="ARBA00000642"/>
    </source>
</evidence>
<dbReference type="Gene3D" id="3.40.50.1260">
    <property type="entry name" value="Phosphoglycerate kinase, N-terminal domain"/>
    <property type="match status" value="2"/>
</dbReference>
<evidence type="ECO:0000256" key="4">
    <source>
        <dbReference type="ARBA" id="ARBA00022679"/>
    </source>
</evidence>
<accession>A0ABT3PL74</accession>
<evidence type="ECO:0000256" key="6">
    <source>
        <dbReference type="ARBA" id="ARBA00022777"/>
    </source>
</evidence>
<keyword evidence="11" id="KW-1185">Reference proteome</keyword>
<evidence type="ECO:0000313" key="10">
    <source>
        <dbReference type="EMBL" id="MCW9706700.1"/>
    </source>
</evidence>
<dbReference type="InterPro" id="IPR001576">
    <property type="entry name" value="Phosphoglycerate_kinase"/>
</dbReference>
<protein>
    <recommendedName>
        <fullName evidence="3 8">Phosphoglycerate kinase</fullName>
        <ecNumber evidence="3 8">2.7.2.3</ecNumber>
    </recommendedName>
</protein>
<dbReference type="PIRSF" id="PIRSF000724">
    <property type="entry name" value="Pgk"/>
    <property type="match status" value="1"/>
</dbReference>
<keyword evidence="8" id="KW-0963">Cytoplasm</keyword>
<comment type="caution">
    <text evidence="10">The sequence shown here is derived from an EMBL/GenBank/DDBJ whole genome shotgun (WGS) entry which is preliminary data.</text>
</comment>
<feature type="binding site" evidence="8">
    <location>
        <begin position="59"/>
        <end position="62"/>
    </location>
    <ligand>
        <name>substrate</name>
    </ligand>
</feature>
<organism evidence="10 11">
    <name type="scientific">Fodinibius salsisoli</name>
    <dbReference type="NCBI Taxonomy" id="2820877"/>
    <lineage>
        <taxon>Bacteria</taxon>
        <taxon>Pseudomonadati</taxon>
        <taxon>Balneolota</taxon>
        <taxon>Balneolia</taxon>
        <taxon>Balneolales</taxon>
        <taxon>Balneolaceae</taxon>
        <taxon>Fodinibius</taxon>
    </lineage>
</organism>
<proteinExistence type="inferred from homology"/>
<feature type="binding site" evidence="8">
    <location>
        <position position="324"/>
    </location>
    <ligand>
        <name>ATP</name>
        <dbReference type="ChEBI" id="CHEBI:30616"/>
    </ligand>
</feature>
<feature type="binding site" evidence="8">
    <location>
        <begin position="353"/>
        <end position="356"/>
    </location>
    <ligand>
        <name>ATP</name>
        <dbReference type="ChEBI" id="CHEBI:30616"/>
    </ligand>
</feature>
<name>A0ABT3PL74_9BACT</name>
<comment type="subunit">
    <text evidence="8">Monomer.</text>
</comment>
<dbReference type="InterPro" id="IPR036043">
    <property type="entry name" value="Phosphoglycerate_kinase_sf"/>
</dbReference>
<keyword evidence="4 8" id="KW-0808">Transferase</keyword>
<evidence type="ECO:0000256" key="3">
    <source>
        <dbReference type="ARBA" id="ARBA00013061"/>
    </source>
</evidence>
<evidence type="ECO:0000256" key="8">
    <source>
        <dbReference type="HAMAP-Rule" id="MF_00145"/>
    </source>
</evidence>
<evidence type="ECO:0000313" key="11">
    <source>
        <dbReference type="Proteomes" id="UP001207918"/>
    </source>
</evidence>
<evidence type="ECO:0000256" key="2">
    <source>
        <dbReference type="ARBA" id="ARBA00008982"/>
    </source>
</evidence>
<dbReference type="Pfam" id="PF00162">
    <property type="entry name" value="PGK"/>
    <property type="match status" value="1"/>
</dbReference>
<feature type="binding site" evidence="8">
    <location>
        <begin position="21"/>
        <end position="23"/>
    </location>
    <ligand>
        <name>substrate</name>
    </ligand>
</feature>
<dbReference type="SUPFAM" id="SSF53748">
    <property type="entry name" value="Phosphoglycerate kinase"/>
    <property type="match status" value="1"/>
</dbReference>
<comment type="caution">
    <text evidence="8">Lacks conserved residue(s) required for the propagation of feature annotation.</text>
</comment>
<feature type="binding site" evidence="8">
    <location>
        <position position="151"/>
    </location>
    <ligand>
        <name>substrate</name>
    </ligand>
</feature>
<keyword evidence="5 8" id="KW-0547">Nucleotide-binding</keyword>
<dbReference type="PANTHER" id="PTHR11406:SF23">
    <property type="entry name" value="PHOSPHOGLYCERATE KINASE 1, CHLOROPLASTIC-RELATED"/>
    <property type="match status" value="1"/>
</dbReference>
<dbReference type="CDD" id="cd00318">
    <property type="entry name" value="Phosphoglycerate_kinase"/>
    <property type="match status" value="1"/>
</dbReference>
<comment type="pathway">
    <text evidence="8">Carbohydrate degradation; glycolysis; pyruvate from D-glyceraldehyde 3-phosphate: step 2/5.</text>
</comment>
<evidence type="ECO:0000256" key="5">
    <source>
        <dbReference type="ARBA" id="ARBA00022741"/>
    </source>
</evidence>
<dbReference type="EC" id="2.7.2.3" evidence="3 8"/>
<comment type="subcellular location">
    <subcellularLocation>
        <location evidence="8">Cytoplasm</location>
    </subcellularLocation>
</comment>
<evidence type="ECO:0000256" key="9">
    <source>
        <dbReference type="RuleBase" id="RU000532"/>
    </source>
</evidence>
<keyword evidence="7 8" id="KW-0067">ATP-binding</keyword>
<evidence type="ECO:0000256" key="7">
    <source>
        <dbReference type="ARBA" id="ARBA00022840"/>
    </source>
</evidence>
<dbReference type="HAMAP" id="MF_00145">
    <property type="entry name" value="Phosphoglyc_kinase"/>
    <property type="match status" value="1"/>
</dbReference>
<dbReference type="PROSITE" id="PS00111">
    <property type="entry name" value="PGLYCERATE_KINASE"/>
    <property type="match status" value="1"/>
</dbReference>
<comment type="catalytic activity">
    <reaction evidence="1 8 9">
        <text>(2R)-3-phosphoglycerate + ATP = (2R)-3-phospho-glyceroyl phosphate + ADP</text>
        <dbReference type="Rhea" id="RHEA:14801"/>
        <dbReference type="ChEBI" id="CHEBI:30616"/>
        <dbReference type="ChEBI" id="CHEBI:57604"/>
        <dbReference type="ChEBI" id="CHEBI:58272"/>
        <dbReference type="ChEBI" id="CHEBI:456216"/>
        <dbReference type="EC" id="2.7.2.3"/>
    </reaction>
</comment>
<keyword evidence="6 8" id="KW-0418">Kinase</keyword>
<sequence length="397" mass="42341">MDKMTLKDVEVEGKKVLMRVDFNVPIEDGKIGDDNRIVQALPSIKNVIERGGKLILMSHLGRPGGSVDESLSLRPVAEHLQTLVDTNVHFAADCIGEEATSIIEQAEEGEIVLLENVRFHEGEKANDAEFCKQLAAHGDLFCNDAFGSSHRAHSSVAGVTRFLQPAVSGFLLEKEIKYLNNSVNNPKRPFVAILGGAKVSDKIGVIENLLSKVDTIIVGGGMTYTFYKAKGLPIGDSLVEEEKVDLASELLEKADEQGIKFMLPVDSVVAKEFKNDAEQKVVDEDGIEDGWLALDIGPQSAIAFGNIIKNAKTVVWNGPMGVFEMENFAHGTNAVAESLAEATELGATTIIGGGDSAAAIKQAGLESEVSHVSTGGGASLMFLEGKDLPGVVALSDK</sequence>
<dbReference type="GO" id="GO:0016301">
    <property type="term" value="F:kinase activity"/>
    <property type="evidence" value="ECO:0007669"/>
    <property type="project" value="UniProtKB-KW"/>
</dbReference>